<feature type="region of interest" description="Disordered" evidence="1">
    <location>
        <begin position="192"/>
        <end position="227"/>
    </location>
</feature>
<dbReference type="KEGG" id="swf:E3E12_05795"/>
<feature type="transmembrane region" description="Helical" evidence="2">
    <location>
        <begin position="12"/>
        <end position="30"/>
    </location>
</feature>
<feature type="region of interest" description="Disordered" evidence="1">
    <location>
        <begin position="36"/>
        <end position="180"/>
    </location>
</feature>
<feature type="compositionally biased region" description="Basic and acidic residues" evidence="1">
    <location>
        <begin position="151"/>
        <end position="160"/>
    </location>
</feature>
<name>A0A4Y6UEG6_9PROT</name>
<evidence type="ECO:0000313" key="4">
    <source>
        <dbReference type="Proteomes" id="UP000318709"/>
    </source>
</evidence>
<feature type="compositionally biased region" description="Pro residues" evidence="1">
    <location>
        <begin position="91"/>
        <end position="102"/>
    </location>
</feature>
<dbReference type="AlphaFoldDB" id="A0A4Y6UEG6"/>
<gene>
    <name evidence="3" type="ORF">E3E12_05795</name>
</gene>
<evidence type="ECO:0000256" key="1">
    <source>
        <dbReference type="SAM" id="MobiDB-lite"/>
    </source>
</evidence>
<dbReference type="Proteomes" id="UP000318709">
    <property type="component" value="Chromosome"/>
</dbReference>
<reference evidence="3 4" key="1">
    <citation type="submission" date="2019-03" db="EMBL/GenBank/DDBJ databases">
        <title>The complete genome sequence of Swingsia_sp. F3b2 LMG30590(T).</title>
        <authorList>
            <person name="Chua K.-O."/>
            <person name="Chan K.-G."/>
            <person name="See-Too W.-S."/>
        </authorList>
    </citation>
    <scope>NUCLEOTIDE SEQUENCE [LARGE SCALE GENOMIC DNA]</scope>
    <source>
        <strain evidence="3 4">F3b2</strain>
    </source>
</reference>
<keyword evidence="2" id="KW-0472">Membrane</keyword>
<dbReference type="OrthoDB" id="7272910at2"/>
<feature type="compositionally biased region" description="Pro residues" evidence="1">
    <location>
        <begin position="67"/>
        <end position="83"/>
    </location>
</feature>
<keyword evidence="4" id="KW-1185">Reference proteome</keyword>
<accession>A0A4Y6UEG6</accession>
<dbReference type="EMBL" id="CP038231">
    <property type="protein sequence ID" value="QDH14425.1"/>
    <property type="molecule type" value="Genomic_DNA"/>
</dbReference>
<proteinExistence type="predicted"/>
<keyword evidence="2" id="KW-0812">Transmembrane</keyword>
<evidence type="ECO:0000256" key="2">
    <source>
        <dbReference type="SAM" id="Phobius"/>
    </source>
</evidence>
<protein>
    <submittedName>
        <fullName evidence="3">Energy transducer TonB</fullName>
    </submittedName>
</protein>
<evidence type="ECO:0000313" key="3">
    <source>
        <dbReference type="EMBL" id="QDH14425.1"/>
    </source>
</evidence>
<sequence>MVRQSNPARVGVAASVVLHGLMILALLWAVDESAPPLPPQPEQSVDMVFEPTPDSHPAPHSAVRAPHPAPQMPEPKPQPPQPEPAKEPKPEPPPPSPPPPPEATSHPKPTPEVKHAARTPVKVETPAPSMIEAGHKKAPKTKAPVEAKLQAPEHKVEKNPPKPMASHTHQPRQAPKHQANSDSLLATLDEFRTKEKQTRPPKARASAPVSGGVRKGGGSPDSDTKALGLGEQKAIGSAVRRCYSEDTAARDYASFTAHLVVTVDERGMARLVKFAPETAARMASDPLYRARAERARAAVLSPECSHLPVPSRLLGSVRQFRFVFRP</sequence>
<keyword evidence="2" id="KW-1133">Transmembrane helix</keyword>
<organism evidence="3 4">
    <name type="scientific">Formicincola oecophyllae</name>
    <dbReference type="NCBI Taxonomy" id="2558361"/>
    <lineage>
        <taxon>Bacteria</taxon>
        <taxon>Pseudomonadati</taxon>
        <taxon>Pseudomonadota</taxon>
        <taxon>Alphaproteobacteria</taxon>
        <taxon>Acetobacterales</taxon>
        <taxon>Acetobacteraceae</taxon>
        <taxon>Formicincola</taxon>
    </lineage>
</organism>